<evidence type="ECO:0000256" key="4">
    <source>
        <dbReference type="ARBA" id="ARBA00023242"/>
    </source>
</evidence>
<evidence type="ECO:0000256" key="3">
    <source>
        <dbReference type="ARBA" id="ARBA00023054"/>
    </source>
</evidence>
<evidence type="ECO:0000256" key="6">
    <source>
        <dbReference type="SAM" id="MobiDB-lite"/>
    </source>
</evidence>
<feature type="compositionally biased region" description="Polar residues" evidence="6">
    <location>
        <begin position="371"/>
        <end position="387"/>
    </location>
</feature>
<dbReference type="SMART" id="SM00498">
    <property type="entry name" value="FH2"/>
    <property type="match status" value="1"/>
</dbReference>
<dbReference type="FunFam" id="1.20.58.2220:FF:000005">
    <property type="entry name" value="Formin 1"/>
    <property type="match status" value="1"/>
</dbReference>
<keyword evidence="8" id="KW-1185">Reference proteome</keyword>
<feature type="region of interest" description="Disordered" evidence="6">
    <location>
        <begin position="1167"/>
        <end position="1198"/>
    </location>
</feature>
<organism evidence="8 9">
    <name type="scientific">Enhydra lutris kenyoni</name>
    <name type="common">northern sea otter</name>
    <dbReference type="NCBI Taxonomy" id="391180"/>
    <lineage>
        <taxon>Eukaryota</taxon>
        <taxon>Metazoa</taxon>
        <taxon>Chordata</taxon>
        <taxon>Craniata</taxon>
        <taxon>Vertebrata</taxon>
        <taxon>Euteleostomi</taxon>
        <taxon>Mammalia</taxon>
        <taxon>Eutheria</taxon>
        <taxon>Laurasiatheria</taxon>
        <taxon>Carnivora</taxon>
        <taxon>Caniformia</taxon>
        <taxon>Musteloidea</taxon>
        <taxon>Mustelidae</taxon>
        <taxon>Lutrinae</taxon>
        <taxon>Enhydra</taxon>
    </lineage>
</organism>
<feature type="compositionally biased region" description="Polar residues" evidence="6">
    <location>
        <begin position="209"/>
        <end position="231"/>
    </location>
</feature>
<accession>A0A2Y9IDX9</accession>
<evidence type="ECO:0000259" key="7">
    <source>
        <dbReference type="PROSITE" id="PS51444"/>
    </source>
</evidence>
<comment type="similarity">
    <text evidence="2">Belongs to the formin homology family. Cappuccino subfamily.</text>
</comment>
<dbReference type="GO" id="GO:0005737">
    <property type="term" value="C:cytoplasm"/>
    <property type="evidence" value="ECO:0007669"/>
    <property type="project" value="TreeGrafter"/>
</dbReference>
<dbReference type="Gene3D" id="1.20.58.2220">
    <property type="entry name" value="Formin, FH2 domain"/>
    <property type="match status" value="1"/>
</dbReference>
<dbReference type="PRINTS" id="PR00828">
    <property type="entry name" value="FORMIN"/>
</dbReference>
<dbReference type="GO" id="GO:0005884">
    <property type="term" value="C:actin filament"/>
    <property type="evidence" value="ECO:0007669"/>
    <property type="project" value="InterPro"/>
</dbReference>
<dbReference type="Pfam" id="PF02181">
    <property type="entry name" value="FH2"/>
    <property type="match status" value="1"/>
</dbReference>
<feature type="region of interest" description="Disordered" evidence="6">
    <location>
        <begin position="1"/>
        <end position="23"/>
    </location>
</feature>
<dbReference type="GO" id="GO:0005634">
    <property type="term" value="C:nucleus"/>
    <property type="evidence" value="ECO:0007669"/>
    <property type="project" value="UniProtKB-SubCell"/>
</dbReference>
<dbReference type="AlphaFoldDB" id="A0A2Y9IDX9"/>
<feature type="compositionally biased region" description="Basic and acidic residues" evidence="6">
    <location>
        <begin position="351"/>
        <end position="368"/>
    </location>
</feature>
<keyword evidence="3 5" id="KW-0175">Coiled coil</keyword>
<feature type="region of interest" description="Disordered" evidence="6">
    <location>
        <begin position="612"/>
        <end position="753"/>
    </location>
</feature>
<feature type="compositionally biased region" description="Basic and acidic residues" evidence="6">
    <location>
        <begin position="454"/>
        <end position="468"/>
    </location>
</feature>
<protein>
    <submittedName>
        <fullName evidence="9">Formin-1 isoform X3</fullName>
    </submittedName>
</protein>
<feature type="compositionally biased region" description="Basic and acidic residues" evidence="6">
    <location>
        <begin position="1168"/>
        <end position="1177"/>
    </location>
</feature>
<feature type="compositionally biased region" description="Polar residues" evidence="6">
    <location>
        <begin position="162"/>
        <end position="174"/>
    </location>
</feature>
<evidence type="ECO:0000256" key="2">
    <source>
        <dbReference type="ARBA" id="ARBA00005271"/>
    </source>
</evidence>
<keyword evidence="4" id="KW-0539">Nucleus</keyword>
<dbReference type="InterPro" id="IPR042201">
    <property type="entry name" value="FH2_Formin_sf"/>
</dbReference>
<dbReference type="RefSeq" id="XP_022346892.1">
    <property type="nucleotide sequence ID" value="XM_022491184.1"/>
</dbReference>
<feature type="region of interest" description="Disordered" evidence="6">
    <location>
        <begin position="350"/>
        <end position="485"/>
    </location>
</feature>
<proteinExistence type="inferred from homology"/>
<comment type="subcellular location">
    <subcellularLocation>
        <location evidence="1">Nucleus</location>
    </subcellularLocation>
</comment>
<dbReference type="GO" id="GO:0030866">
    <property type="term" value="P:cortical actin cytoskeleton organization"/>
    <property type="evidence" value="ECO:0007669"/>
    <property type="project" value="TreeGrafter"/>
</dbReference>
<dbReference type="InterPro" id="IPR015425">
    <property type="entry name" value="FH2_Formin"/>
</dbReference>
<gene>
    <name evidence="9" type="primary">LOC111139049</name>
</gene>
<feature type="coiled-coil region" evidence="5">
    <location>
        <begin position="1042"/>
        <end position="1106"/>
    </location>
</feature>
<evidence type="ECO:0000256" key="5">
    <source>
        <dbReference type="SAM" id="Coils"/>
    </source>
</evidence>
<evidence type="ECO:0000313" key="8">
    <source>
        <dbReference type="Proteomes" id="UP000248482"/>
    </source>
</evidence>
<feature type="compositionally biased region" description="Pro residues" evidence="6">
    <location>
        <begin position="643"/>
        <end position="737"/>
    </location>
</feature>
<feature type="domain" description="FH2" evidence="7">
    <location>
        <begin position="751"/>
        <end position="1167"/>
    </location>
</feature>
<dbReference type="GO" id="GO:0008017">
    <property type="term" value="F:microtubule binding"/>
    <property type="evidence" value="ECO:0007669"/>
    <property type="project" value="InterPro"/>
</dbReference>
<feature type="compositionally biased region" description="Low complexity" evidence="6">
    <location>
        <begin position="738"/>
        <end position="747"/>
    </location>
</feature>
<sequence>MEDAGDTLNGSDDVSEPEKPEARLEVAQSILSKFSMKTLFGFTSKLDSVKTDEEAAVLKAFHRLPQLGDPSKGSEQQPEAQAQVPHDLGNDSKTAGVETESEGSQGIEEAGISLPGQEPLPLSAQSVNRDDVILVRGTLVNTTSDSDSDDGGQQPEEGSHASRPQSPSVLSEPSQDPKEKPRDCRENSTTGERDDAELCAEGPQRTPPDISSKSQPDNGGLQTERGSTQGQAAEERSPVLPVVTDQNVSVGVTEDASSKKEVTGEKSFQLPAFFSGLRVLKKGATGEGGKTITEIKPKDGDLALLKLTQPVQKSLGQAGPQTVKAGEKTTDSKATPTLLEQLSQLFVLDMPKAEVKAEDPEQPRKEEMGCSATQESQGGPSGAQTQGGEVKPKPPETALEAFKAIFVRPPKRGTTADTSELEALKRKMKHEKESLRAVFERSRSRPGDGPSESKSPDHSPTEQDDRTPGRLQAVWPPPKTKDTEEKVGLKYTEAEYQAAILHLKREHKEEIENLQAQFELQAFHIRGEHAVVTARLEETIETLKRETEHRWRGGREEMKDACISTGDDCPPKTYRNVCIQTDRETFLKPCEGEGKTIRSNQIIPKKLTISSLSQLSPPNDNKDTHGPLQSVEGLSPSQQKASSPPPAPPPPAVAPPPPPPPLPPGLGPLSPVPLLPPPVSAGPPPPPPPPLPPSASPPPPPPPPPPLPSSPALPTSGGPPPPPPPTPPGLAPPPPPGLFFGVGPSSGQCPRKPAIEPSCPMKPLYWTRIQISDKSQNATPTLWDSLEEPDIRDPSEFEYLFSKDTTQQKKKPLSETYEKKNKVKKIIKLLDGKRSQTVGILISSLHLEMKDIQQAIFNVDDSVVDLETLAALYENRAQEDELVKIRKYYETSKEEELKLLDKPEQFLHELAQIPNFAERAQCIIFRSVFSESITSLHRKVEIVTRASKGLLHMKSVKDILALILAFGNYMNGGNRTRGQADGYSLEILPKLKDVKSRDNGINLVDYVVKYYLRYYDQEAGTEKSIFPLPEPQDFFLASQVKFEDLIKDLRKLKRQLEASEKQMIVVCKESPKEYLQPFKDKLEEFFQKAKKEHKMEESHLENAQKSFETTVGYFGMKPKSGEKEITPNYVFMVWYEFCSDFKTIWKRESKAISKERLKMAQESVSKLTSEKKVETKKINPTASLKERLRQKEASVTTN</sequence>
<feature type="compositionally biased region" description="Basic and acidic residues" evidence="6">
    <location>
        <begin position="175"/>
        <end position="186"/>
    </location>
</feature>
<dbReference type="InterPro" id="IPR001265">
    <property type="entry name" value="Formin_Cappuccino_subfam"/>
</dbReference>
<evidence type="ECO:0000313" key="9">
    <source>
        <dbReference type="RefSeq" id="XP_022346892.1"/>
    </source>
</evidence>
<dbReference type="PANTHER" id="PTHR45920">
    <property type="entry name" value="FORMIN HOMOLOGY 2 DOMAIN CONTAINING, ISOFORM I"/>
    <property type="match status" value="1"/>
</dbReference>
<dbReference type="SUPFAM" id="SSF101447">
    <property type="entry name" value="Formin homology 2 domain (FH2 domain)"/>
    <property type="match status" value="1"/>
</dbReference>
<dbReference type="Proteomes" id="UP000248482">
    <property type="component" value="Unplaced"/>
</dbReference>
<feature type="compositionally biased region" description="Basic and acidic residues" evidence="6">
    <location>
        <begin position="422"/>
        <end position="446"/>
    </location>
</feature>
<evidence type="ECO:0000256" key="1">
    <source>
        <dbReference type="ARBA" id="ARBA00004123"/>
    </source>
</evidence>
<feature type="region of interest" description="Disordered" evidence="6">
    <location>
        <begin position="65"/>
        <end position="265"/>
    </location>
</feature>
<dbReference type="GeneID" id="111139049"/>
<reference evidence="9" key="1">
    <citation type="submission" date="2025-08" db="UniProtKB">
        <authorList>
            <consortium name="RefSeq"/>
        </authorList>
    </citation>
    <scope>IDENTIFICATION</scope>
    <source>
        <tissue evidence="9">Blood</tissue>
    </source>
</reference>
<dbReference type="GO" id="GO:0045010">
    <property type="term" value="P:actin nucleation"/>
    <property type="evidence" value="ECO:0007669"/>
    <property type="project" value="InterPro"/>
</dbReference>
<dbReference type="PROSITE" id="PS51444">
    <property type="entry name" value="FH2"/>
    <property type="match status" value="1"/>
</dbReference>
<dbReference type="PANTHER" id="PTHR45920:SF7">
    <property type="entry name" value="FORMIN-G"/>
    <property type="match status" value="1"/>
</dbReference>
<dbReference type="GO" id="GO:0051015">
    <property type="term" value="F:actin filament binding"/>
    <property type="evidence" value="ECO:0007669"/>
    <property type="project" value="TreeGrafter"/>
</dbReference>
<feature type="region of interest" description="Disordered" evidence="6">
    <location>
        <begin position="313"/>
        <end position="337"/>
    </location>
</feature>
<name>A0A2Y9IDX9_ENHLU</name>